<dbReference type="Proteomes" id="UP001370490">
    <property type="component" value="Unassembled WGS sequence"/>
</dbReference>
<keyword evidence="3" id="KW-1185">Reference proteome</keyword>
<evidence type="ECO:0000313" key="3">
    <source>
        <dbReference type="Proteomes" id="UP001370490"/>
    </source>
</evidence>
<dbReference type="PANTHER" id="PTHR14087">
    <property type="entry name" value="THYMOCYTE NUCLEAR PROTEIN 1"/>
    <property type="match status" value="1"/>
</dbReference>
<dbReference type="AlphaFoldDB" id="A0AAN8ZLH3"/>
<name>A0AAN8ZLH3_9MAGN</name>
<dbReference type="GO" id="GO:0005634">
    <property type="term" value="C:nucleus"/>
    <property type="evidence" value="ECO:0007669"/>
    <property type="project" value="TreeGrafter"/>
</dbReference>
<evidence type="ECO:0000313" key="2">
    <source>
        <dbReference type="EMBL" id="KAK6945959.1"/>
    </source>
</evidence>
<dbReference type="EMBL" id="JBAMMX010000002">
    <property type="protein sequence ID" value="KAK6945959.1"/>
    <property type="molecule type" value="Genomic_DNA"/>
</dbReference>
<protein>
    <submittedName>
        <fullName evidence="2">EVE domain</fullName>
    </submittedName>
</protein>
<comment type="caution">
    <text evidence="2">The sequence shown here is derived from an EMBL/GenBank/DDBJ whole genome shotgun (WGS) entry which is preliminary data.</text>
</comment>
<accession>A0AAN8ZLH3</accession>
<dbReference type="PANTHER" id="PTHR14087:SF8">
    <property type="entry name" value="OS03G0676100 PROTEIN"/>
    <property type="match status" value="1"/>
</dbReference>
<sequence length="107" mass="11908">MKAMKLNDLCFFYHSGAKSRRIVGVVEVVREWYEDDESGGGCVDVKAVGEMRNGIDLQEMKRESGLKDFVLCRQPRLSVVPVGEDLWVKICEMGGGYEGDCGGENEV</sequence>
<dbReference type="Gene3D" id="3.10.590.10">
    <property type="entry name" value="ph1033 like domains"/>
    <property type="match status" value="1"/>
</dbReference>
<feature type="domain" description="EVE" evidence="1">
    <location>
        <begin position="1"/>
        <end position="93"/>
    </location>
</feature>
<dbReference type="SUPFAM" id="SSF88697">
    <property type="entry name" value="PUA domain-like"/>
    <property type="match status" value="1"/>
</dbReference>
<reference evidence="2 3" key="1">
    <citation type="submission" date="2023-12" db="EMBL/GenBank/DDBJ databases">
        <title>A high-quality genome assembly for Dillenia turbinata (Dilleniales).</title>
        <authorList>
            <person name="Chanderbali A."/>
        </authorList>
    </citation>
    <scope>NUCLEOTIDE SEQUENCE [LARGE SCALE GENOMIC DNA]</scope>
    <source>
        <strain evidence="2">LSX21</strain>
        <tissue evidence="2">Leaf</tissue>
    </source>
</reference>
<evidence type="ECO:0000259" key="1">
    <source>
        <dbReference type="Pfam" id="PF01878"/>
    </source>
</evidence>
<proteinExistence type="predicted"/>
<dbReference type="InterPro" id="IPR015947">
    <property type="entry name" value="PUA-like_sf"/>
</dbReference>
<organism evidence="2 3">
    <name type="scientific">Dillenia turbinata</name>
    <dbReference type="NCBI Taxonomy" id="194707"/>
    <lineage>
        <taxon>Eukaryota</taxon>
        <taxon>Viridiplantae</taxon>
        <taxon>Streptophyta</taxon>
        <taxon>Embryophyta</taxon>
        <taxon>Tracheophyta</taxon>
        <taxon>Spermatophyta</taxon>
        <taxon>Magnoliopsida</taxon>
        <taxon>eudicotyledons</taxon>
        <taxon>Gunneridae</taxon>
        <taxon>Pentapetalae</taxon>
        <taxon>Dilleniales</taxon>
        <taxon>Dilleniaceae</taxon>
        <taxon>Dillenia</taxon>
    </lineage>
</organism>
<dbReference type="InterPro" id="IPR052181">
    <property type="entry name" value="5hmC_binding"/>
</dbReference>
<gene>
    <name evidence="2" type="ORF">RJ641_013503</name>
</gene>
<dbReference type="Pfam" id="PF01878">
    <property type="entry name" value="EVE"/>
    <property type="match status" value="1"/>
</dbReference>
<dbReference type="InterPro" id="IPR002740">
    <property type="entry name" value="EVE_domain"/>
</dbReference>